<dbReference type="AlphaFoldDB" id="A0A7Y6BVM1"/>
<dbReference type="RefSeq" id="WP_175395519.1">
    <property type="nucleotide sequence ID" value="NZ_JABMCB010000176.1"/>
</dbReference>
<name>A0A7Y6BVM1_9BACL</name>
<dbReference type="InterPro" id="IPR027417">
    <property type="entry name" value="P-loop_NTPase"/>
</dbReference>
<evidence type="ECO:0008006" key="3">
    <source>
        <dbReference type="Google" id="ProtNLM"/>
    </source>
</evidence>
<proteinExistence type="predicted"/>
<dbReference type="Gene3D" id="3.40.50.10810">
    <property type="entry name" value="Tandem AAA-ATPase domain"/>
    <property type="match status" value="1"/>
</dbReference>
<keyword evidence="2" id="KW-1185">Reference proteome</keyword>
<sequence>MTTSILEKNESLIEMNPSLKQMSRPMIASIKEYYSNPSRKGWESIQQYSIGPHTVSSLYEMFSGSMDRPESSEFEAFLLYITKDLRIIRTEKEGKVFEAFVKMILLNEDDSTLVGISLAGSLSACRAIHALFYEQKEVMVTNFFSGEVKFYKSTRNYRRIEEVHSKVCHTFLLPRVAIVQEYNEACLEADANNKAHPPRILMSRGNINELAGQFIAQKFNLPKTRDWADLYLSLIPKDKWTTIKTIQTDLDDVEETITTIQINTMKEEEVLSCIDQAIIDGTLNVFSSTNTTSNVVFDDGMTTEDYLRKNAEILSTKMEMYLKPLYNGQTYTKYIGMTNRICLPAQARAVMGILTILKEGYSAFLNADMGCGKTQMSLTASYVLSQEQHSRGSHSGISVLITAPSITIPKWAGEEIPKVLGEHHTRIRVINSTEDALDYVRKVKSKESKVPSGTIEFVLVSTDRMKLTANKFICSAIWNHRTQNWRCPDCYQPIKSPKPKDAEAGIVASWKDIVEYPKYPPTIEELNEARLDKTITPAGLPRSYVNRYTSFIRQLQCECKSPSIKDDQEPKKHKIKKNCTLARPALKSRGEDRNKVRWMIAEIFQKHLKGHFKLGIFDEIQQMKASNSGRGLSFHKLLKSCSKAMFLTGTLTSGISSSIQSTLWRSDPQSLINEGFEHSTSKELWAQKYGVLEKVTYHDVNDGNAGRTTNRRAEKVSLKEKPGIAPQLVAKHLLHKSVFVELSDLGLPLVSLREEPVIVDLEDEHGQAYREFEQELYDTCMKMQSDLGSKAWSYYASAVLNYAAQPSHDCTVEFTDDKGKLLSRVSPKVFDESYTTAVEQKLVEDIRKELANDRGCIIFTNFTNKYKTNERIQKILSEVNIDATILDKSTTTSMGRFDWLEEQKQQGTKVLIMNAALVQVGLDLLLWPNLMFWQLNDDINAVRQAGRRAWRIGQTKECTVRFYVAKNTHQMKQFEHLMKKRIAALLVEGRIERSDKIAKFATDNESGLTRDLANNLSAAELTETWKSAAEKDIDEKLNVVSEEDYPAAINEAFKILTAETKRLCGVSDFEPEIPRKVEDKKSIGMDHIQGISVSKTEKTLKIDIIQYKTTPVRIKMKNSETFIQDQLVFDF</sequence>
<dbReference type="EMBL" id="JABMCB010000176">
    <property type="protein sequence ID" value="NUU75749.1"/>
    <property type="molecule type" value="Genomic_DNA"/>
</dbReference>
<reference evidence="1 2" key="1">
    <citation type="submission" date="2020-05" db="EMBL/GenBank/DDBJ databases">
        <title>Genome Sequencing of Type Strains.</title>
        <authorList>
            <person name="Lemaire J.F."/>
            <person name="Inderbitzin P."/>
            <person name="Gregorio O.A."/>
            <person name="Collins S.B."/>
            <person name="Wespe N."/>
            <person name="Knight-Connoni V."/>
        </authorList>
    </citation>
    <scope>NUCLEOTIDE SEQUENCE [LARGE SCALE GENOMIC DNA]</scope>
    <source>
        <strain evidence="1 2">LMG 21957</strain>
    </source>
</reference>
<dbReference type="Gene3D" id="3.40.50.300">
    <property type="entry name" value="P-loop containing nucleotide triphosphate hydrolases"/>
    <property type="match status" value="1"/>
</dbReference>
<comment type="caution">
    <text evidence="1">The sequence shown here is derived from an EMBL/GenBank/DDBJ whole genome shotgun (WGS) entry which is preliminary data.</text>
</comment>
<protein>
    <recommendedName>
        <fullName evidence="3">Helicase ATP-binding domain-containing protein</fullName>
    </recommendedName>
</protein>
<evidence type="ECO:0000313" key="2">
    <source>
        <dbReference type="Proteomes" id="UP000526125"/>
    </source>
</evidence>
<dbReference type="Proteomes" id="UP000526125">
    <property type="component" value="Unassembled WGS sequence"/>
</dbReference>
<accession>A0A7Y6BVM1</accession>
<gene>
    <name evidence="1" type="ORF">HP552_10965</name>
</gene>
<dbReference type="SUPFAM" id="SSF52540">
    <property type="entry name" value="P-loop containing nucleoside triphosphate hydrolases"/>
    <property type="match status" value="2"/>
</dbReference>
<organism evidence="1 2">
    <name type="scientific">Paenibacillus xylanilyticus</name>
    <dbReference type="NCBI Taxonomy" id="248903"/>
    <lineage>
        <taxon>Bacteria</taxon>
        <taxon>Bacillati</taxon>
        <taxon>Bacillota</taxon>
        <taxon>Bacilli</taxon>
        <taxon>Bacillales</taxon>
        <taxon>Paenibacillaceae</taxon>
        <taxon>Paenibacillus</taxon>
    </lineage>
</organism>
<evidence type="ECO:0000313" key="1">
    <source>
        <dbReference type="EMBL" id="NUU75749.1"/>
    </source>
</evidence>
<dbReference type="InterPro" id="IPR038718">
    <property type="entry name" value="SNF2-like_sf"/>
</dbReference>